<keyword evidence="1" id="KW-0732">Signal</keyword>
<dbReference type="Gene3D" id="3.30.750.44">
    <property type="match status" value="1"/>
</dbReference>
<dbReference type="EMBL" id="CP036287">
    <property type="protein sequence ID" value="QDU66836.1"/>
    <property type="molecule type" value="Genomic_DNA"/>
</dbReference>
<dbReference type="GO" id="GO:0004175">
    <property type="term" value="F:endopeptidase activity"/>
    <property type="evidence" value="ECO:0007669"/>
    <property type="project" value="TreeGrafter"/>
</dbReference>
<dbReference type="PANTHER" id="PTHR32060">
    <property type="entry name" value="TAIL-SPECIFIC PROTEASE"/>
    <property type="match status" value="1"/>
</dbReference>
<dbReference type="InterPro" id="IPR029045">
    <property type="entry name" value="ClpP/crotonase-like_dom_sf"/>
</dbReference>
<dbReference type="GO" id="GO:0030288">
    <property type="term" value="C:outer membrane-bounded periplasmic space"/>
    <property type="evidence" value="ECO:0007669"/>
    <property type="project" value="TreeGrafter"/>
</dbReference>
<name>A0A518BIP3_9BACT</name>
<feature type="chain" id="PRO_5021834264" evidence="1">
    <location>
        <begin position="23"/>
        <end position="457"/>
    </location>
</feature>
<accession>A0A518BIP3</accession>
<dbReference type="GO" id="GO:0008236">
    <property type="term" value="F:serine-type peptidase activity"/>
    <property type="evidence" value="ECO:0007669"/>
    <property type="project" value="InterPro"/>
</dbReference>
<evidence type="ECO:0000259" key="2">
    <source>
        <dbReference type="SMART" id="SM00245"/>
    </source>
</evidence>
<organism evidence="3 4">
    <name type="scientific">Engelhardtia mirabilis</name>
    <dbReference type="NCBI Taxonomy" id="2528011"/>
    <lineage>
        <taxon>Bacteria</taxon>
        <taxon>Pseudomonadati</taxon>
        <taxon>Planctomycetota</taxon>
        <taxon>Planctomycetia</taxon>
        <taxon>Planctomycetia incertae sedis</taxon>
        <taxon>Engelhardtia</taxon>
    </lineage>
</organism>
<evidence type="ECO:0000313" key="4">
    <source>
        <dbReference type="Proteomes" id="UP000316921"/>
    </source>
</evidence>
<dbReference type="InterPro" id="IPR005151">
    <property type="entry name" value="Tail-specific_protease"/>
</dbReference>
<reference evidence="3 4" key="1">
    <citation type="submission" date="2019-02" db="EMBL/GenBank/DDBJ databases">
        <title>Deep-cultivation of Planctomycetes and their phenomic and genomic characterization uncovers novel biology.</title>
        <authorList>
            <person name="Wiegand S."/>
            <person name="Jogler M."/>
            <person name="Boedeker C."/>
            <person name="Pinto D."/>
            <person name="Vollmers J."/>
            <person name="Rivas-Marin E."/>
            <person name="Kohn T."/>
            <person name="Peeters S.H."/>
            <person name="Heuer A."/>
            <person name="Rast P."/>
            <person name="Oberbeckmann S."/>
            <person name="Bunk B."/>
            <person name="Jeske O."/>
            <person name="Meyerdierks A."/>
            <person name="Storesund J.E."/>
            <person name="Kallscheuer N."/>
            <person name="Luecker S."/>
            <person name="Lage O.M."/>
            <person name="Pohl T."/>
            <person name="Merkel B.J."/>
            <person name="Hornburger P."/>
            <person name="Mueller R.-W."/>
            <person name="Bruemmer F."/>
            <person name="Labrenz M."/>
            <person name="Spormann A.M."/>
            <person name="Op den Camp H."/>
            <person name="Overmann J."/>
            <person name="Amann R."/>
            <person name="Jetten M.S.M."/>
            <person name="Mascher T."/>
            <person name="Medema M.H."/>
            <person name="Devos D.P."/>
            <person name="Kaster A.-K."/>
            <person name="Ovreas L."/>
            <person name="Rohde M."/>
            <person name="Galperin M.Y."/>
            <person name="Jogler C."/>
        </authorList>
    </citation>
    <scope>NUCLEOTIDE SEQUENCE [LARGE SCALE GENOMIC DNA]</scope>
    <source>
        <strain evidence="3 4">Pla133</strain>
    </source>
</reference>
<dbReference type="Gene3D" id="3.90.226.10">
    <property type="entry name" value="2-enoyl-CoA Hydratase, Chain A, domain 1"/>
    <property type="match status" value="1"/>
</dbReference>
<feature type="signal peptide" evidence="1">
    <location>
        <begin position="1"/>
        <end position="22"/>
    </location>
</feature>
<dbReference type="GO" id="GO:0006508">
    <property type="term" value="P:proteolysis"/>
    <property type="evidence" value="ECO:0007669"/>
    <property type="project" value="InterPro"/>
</dbReference>
<dbReference type="PROSITE" id="PS51257">
    <property type="entry name" value="PROKAR_LIPOPROTEIN"/>
    <property type="match status" value="1"/>
</dbReference>
<dbReference type="KEGG" id="pbap:Pla133_19120"/>
<evidence type="ECO:0000256" key="1">
    <source>
        <dbReference type="SAM" id="SignalP"/>
    </source>
</evidence>
<dbReference type="SUPFAM" id="SSF52096">
    <property type="entry name" value="ClpP/crotonase"/>
    <property type="match status" value="1"/>
</dbReference>
<dbReference type="GO" id="GO:0007165">
    <property type="term" value="P:signal transduction"/>
    <property type="evidence" value="ECO:0007669"/>
    <property type="project" value="TreeGrafter"/>
</dbReference>
<dbReference type="AlphaFoldDB" id="A0A518BIP3"/>
<dbReference type="Proteomes" id="UP000316921">
    <property type="component" value="Chromosome"/>
</dbReference>
<sequence precursor="true">MLRLIQSLPLILVLASPPSAVSRDNPTTPTAASACLVGPSAAETDYAADIDFALDQLEQQCGHFFDLKQIDWKKVSKQFKKEAKDVETDQQHLVLLVRLLARLEDGHAQVRPLPAGEDVRWPEEPERTGPGIFLCESGGKVYLKNVWNDAADLGLEPGMEVVAIDGVKAGKWLDGRVETLSDTLSFSTDHQARFYAMHQGLAQEVGTRMDVELKTLERKKKQRTITYRKSNPTPWGPAFYPEGLKSTDDLNYGLLPSGHGYVQVRRCKDTVVEQMDTALAALGQVPGLVLDFRGNSGGGFDHEQLLGRFVPEGYTLEHAKPQGSTGANQYGGPIVVIVDATCRSAGETGAGMFKEDGRAYMIGESPTAGMSSSKTTIDLPSGLFSLYVSVASNKGRFNDGRGIEGIGVIPHELVEYDPEDLAESRDTLIERAAALLDDFPQREVSYDPKDAGWEHGG</sequence>
<proteinExistence type="predicted"/>
<dbReference type="Pfam" id="PF03572">
    <property type="entry name" value="Peptidase_S41"/>
    <property type="match status" value="1"/>
</dbReference>
<evidence type="ECO:0000313" key="3">
    <source>
        <dbReference type="EMBL" id="QDU66836.1"/>
    </source>
</evidence>
<dbReference type="PANTHER" id="PTHR32060:SF30">
    <property type="entry name" value="CARBOXY-TERMINAL PROCESSING PROTEASE CTPA"/>
    <property type="match status" value="1"/>
</dbReference>
<gene>
    <name evidence="3" type="ORF">Pla133_19120</name>
</gene>
<protein>
    <submittedName>
        <fullName evidence="3">Peptidase family S41</fullName>
    </submittedName>
</protein>
<keyword evidence="4" id="KW-1185">Reference proteome</keyword>
<feature type="domain" description="Tail specific protease" evidence="2">
    <location>
        <begin position="220"/>
        <end position="415"/>
    </location>
</feature>
<dbReference type="RefSeq" id="WP_145064639.1">
    <property type="nucleotide sequence ID" value="NZ_CP036287.1"/>
</dbReference>
<dbReference type="SMART" id="SM00245">
    <property type="entry name" value="TSPc"/>
    <property type="match status" value="1"/>
</dbReference>